<proteinExistence type="predicted"/>
<protein>
    <submittedName>
        <fullName evidence="1">9106_t:CDS:1</fullName>
    </submittedName>
</protein>
<comment type="caution">
    <text evidence="1">The sequence shown here is derived from an EMBL/GenBank/DDBJ whole genome shotgun (WGS) entry which is preliminary data.</text>
</comment>
<dbReference type="EMBL" id="CAJVPQ010026763">
    <property type="protein sequence ID" value="CAG8769626.1"/>
    <property type="molecule type" value="Genomic_DNA"/>
</dbReference>
<dbReference type="Proteomes" id="UP000789570">
    <property type="component" value="Unassembled WGS sequence"/>
</dbReference>
<feature type="non-terminal residue" evidence="1">
    <location>
        <position position="71"/>
    </location>
</feature>
<dbReference type="AlphaFoldDB" id="A0A9N9NXI8"/>
<gene>
    <name evidence="1" type="ORF">FCALED_LOCUS17452</name>
</gene>
<organism evidence="1 2">
    <name type="scientific">Funneliformis caledonium</name>
    <dbReference type="NCBI Taxonomy" id="1117310"/>
    <lineage>
        <taxon>Eukaryota</taxon>
        <taxon>Fungi</taxon>
        <taxon>Fungi incertae sedis</taxon>
        <taxon>Mucoromycota</taxon>
        <taxon>Glomeromycotina</taxon>
        <taxon>Glomeromycetes</taxon>
        <taxon>Glomerales</taxon>
        <taxon>Glomeraceae</taxon>
        <taxon>Funneliformis</taxon>
    </lineage>
</organism>
<sequence>YEVADNPSLSLPSLVKKYVKHTLNTILKSKKLFQHSQFLIKNAKEHLLKSVDYVSYGMTDNLDFGELDISQ</sequence>
<evidence type="ECO:0000313" key="2">
    <source>
        <dbReference type="Proteomes" id="UP000789570"/>
    </source>
</evidence>
<reference evidence="1" key="1">
    <citation type="submission" date="2021-06" db="EMBL/GenBank/DDBJ databases">
        <authorList>
            <person name="Kallberg Y."/>
            <person name="Tangrot J."/>
            <person name="Rosling A."/>
        </authorList>
    </citation>
    <scope>NUCLEOTIDE SEQUENCE</scope>
    <source>
        <strain evidence="1">UK204</strain>
    </source>
</reference>
<evidence type="ECO:0000313" key="1">
    <source>
        <dbReference type="EMBL" id="CAG8769626.1"/>
    </source>
</evidence>
<feature type="non-terminal residue" evidence="1">
    <location>
        <position position="1"/>
    </location>
</feature>
<keyword evidence="2" id="KW-1185">Reference proteome</keyword>
<dbReference type="OrthoDB" id="10256906at2759"/>
<accession>A0A9N9NXI8</accession>
<name>A0A9N9NXI8_9GLOM</name>